<evidence type="ECO:0000313" key="2">
    <source>
        <dbReference type="Proteomes" id="UP000828048"/>
    </source>
</evidence>
<comment type="caution">
    <text evidence="1">The sequence shown here is derived from an EMBL/GenBank/DDBJ whole genome shotgun (WGS) entry which is preliminary data.</text>
</comment>
<sequence>MAFEQWWTSRLLALRTDGEAKEEIGIVAFLCWSLWKSRNKEHFEKQPRDPSMILEQGVASWLEYKSANEASKGSVPAPKLPHKPIWIPPDTGIVKLNVDGALDERNGLSGVGIVARDEYEGESLYTIAALIKKLIGERGTWFAEHFMVPSITFAKAAMVGLN</sequence>
<protein>
    <submittedName>
        <fullName evidence="1">Uncharacterized protein</fullName>
    </submittedName>
</protein>
<dbReference type="Proteomes" id="UP000828048">
    <property type="component" value="Chromosome 8"/>
</dbReference>
<evidence type="ECO:0000313" key="1">
    <source>
        <dbReference type="EMBL" id="KAH7852215.1"/>
    </source>
</evidence>
<name>A0ACB7YFF7_9ERIC</name>
<organism evidence="1 2">
    <name type="scientific">Vaccinium darrowii</name>
    <dbReference type="NCBI Taxonomy" id="229202"/>
    <lineage>
        <taxon>Eukaryota</taxon>
        <taxon>Viridiplantae</taxon>
        <taxon>Streptophyta</taxon>
        <taxon>Embryophyta</taxon>
        <taxon>Tracheophyta</taxon>
        <taxon>Spermatophyta</taxon>
        <taxon>Magnoliopsida</taxon>
        <taxon>eudicotyledons</taxon>
        <taxon>Gunneridae</taxon>
        <taxon>Pentapetalae</taxon>
        <taxon>asterids</taxon>
        <taxon>Ericales</taxon>
        <taxon>Ericaceae</taxon>
        <taxon>Vaccinioideae</taxon>
        <taxon>Vaccinieae</taxon>
        <taxon>Vaccinium</taxon>
    </lineage>
</organism>
<keyword evidence="2" id="KW-1185">Reference proteome</keyword>
<proteinExistence type="predicted"/>
<gene>
    <name evidence="1" type="ORF">Vadar_021864</name>
</gene>
<reference evidence="1 2" key="1">
    <citation type="journal article" date="2021" name="Hortic Res">
        <title>High-quality reference genome and annotation aids understanding of berry development for evergreen blueberry (Vaccinium darrowii).</title>
        <authorList>
            <person name="Yu J."/>
            <person name="Hulse-Kemp A.M."/>
            <person name="Babiker E."/>
            <person name="Staton M."/>
        </authorList>
    </citation>
    <scope>NUCLEOTIDE SEQUENCE [LARGE SCALE GENOMIC DNA]</scope>
    <source>
        <strain evidence="2">cv. NJ 8807/NJ 8810</strain>
        <tissue evidence="1">Young leaf</tissue>
    </source>
</reference>
<dbReference type="EMBL" id="CM037158">
    <property type="protein sequence ID" value="KAH7852215.1"/>
    <property type="molecule type" value="Genomic_DNA"/>
</dbReference>
<accession>A0ACB7YFF7</accession>